<evidence type="ECO:0000256" key="3">
    <source>
        <dbReference type="ARBA" id="ARBA00022793"/>
    </source>
</evidence>
<dbReference type="SMART" id="SM00934">
    <property type="entry name" value="OMPdecase"/>
    <property type="match status" value="1"/>
</dbReference>
<dbReference type="GO" id="GO:0004590">
    <property type="term" value="F:orotidine-5'-phosphate decarboxylase activity"/>
    <property type="evidence" value="ECO:0007669"/>
    <property type="project" value="UniProtKB-UniRule"/>
</dbReference>
<keyword evidence="5 7" id="KW-0456">Lyase</keyword>
<proteinExistence type="inferred from homology"/>
<evidence type="ECO:0000256" key="1">
    <source>
        <dbReference type="ARBA" id="ARBA00004861"/>
    </source>
</evidence>
<evidence type="ECO:0000313" key="10">
    <source>
        <dbReference type="Proteomes" id="UP000772181"/>
    </source>
</evidence>
<comment type="pathway">
    <text evidence="1 7">Pyrimidine metabolism; UMP biosynthesis via de novo pathway; UMP from orotate: step 2/2.</text>
</comment>
<evidence type="ECO:0000256" key="4">
    <source>
        <dbReference type="ARBA" id="ARBA00022975"/>
    </source>
</evidence>
<evidence type="ECO:0000256" key="6">
    <source>
        <dbReference type="ARBA" id="ARBA00049157"/>
    </source>
</evidence>
<feature type="active site" description="Proton donor" evidence="7">
    <location>
        <position position="108"/>
    </location>
</feature>
<feature type="domain" description="Orotidine 5'-phosphate decarboxylase" evidence="8">
    <location>
        <begin position="18"/>
        <end position="292"/>
    </location>
</feature>
<organism evidence="9 10">
    <name type="scientific">Tectimicrobiota bacterium</name>
    <dbReference type="NCBI Taxonomy" id="2528274"/>
    <lineage>
        <taxon>Bacteria</taxon>
        <taxon>Pseudomonadati</taxon>
        <taxon>Nitrospinota/Tectimicrobiota group</taxon>
        <taxon>Candidatus Tectimicrobiota</taxon>
    </lineage>
</organism>
<name>A0A933GKR1_UNCTE</name>
<comment type="catalytic activity">
    <reaction evidence="6 7">
        <text>orotidine 5'-phosphate + H(+) = UMP + CO2</text>
        <dbReference type="Rhea" id="RHEA:11596"/>
        <dbReference type="ChEBI" id="CHEBI:15378"/>
        <dbReference type="ChEBI" id="CHEBI:16526"/>
        <dbReference type="ChEBI" id="CHEBI:57538"/>
        <dbReference type="ChEBI" id="CHEBI:57865"/>
        <dbReference type="EC" id="4.1.1.23"/>
    </reaction>
</comment>
<dbReference type="EC" id="4.1.1.23" evidence="7"/>
<dbReference type="Proteomes" id="UP000772181">
    <property type="component" value="Unassembled WGS sequence"/>
</dbReference>
<dbReference type="EMBL" id="JACQWF010000117">
    <property type="protein sequence ID" value="MBI4595226.1"/>
    <property type="molecule type" value="Genomic_DNA"/>
</dbReference>
<comment type="caution">
    <text evidence="9">The sequence shown here is derived from an EMBL/GenBank/DDBJ whole genome shotgun (WGS) entry which is preliminary data.</text>
</comment>
<dbReference type="GO" id="GO:0044205">
    <property type="term" value="P:'de novo' UMP biosynthetic process"/>
    <property type="evidence" value="ECO:0007669"/>
    <property type="project" value="UniProtKB-UniRule"/>
</dbReference>
<accession>A0A933GKR1</accession>
<comment type="similarity">
    <text evidence="2 7">Belongs to the OMP decarboxylase family. Type 2 subfamily.</text>
</comment>
<dbReference type="PANTHER" id="PTHR43375">
    <property type="entry name" value="OROTIDINE 5'-PHOSPHATE DECARBOXYLASE"/>
    <property type="match status" value="1"/>
</dbReference>
<dbReference type="HAMAP" id="MF_01215">
    <property type="entry name" value="OMPdecase_type2"/>
    <property type="match status" value="1"/>
</dbReference>
<evidence type="ECO:0000256" key="2">
    <source>
        <dbReference type="ARBA" id="ARBA00008847"/>
    </source>
</evidence>
<dbReference type="InterPro" id="IPR011995">
    <property type="entry name" value="OMPdecase_type-2"/>
</dbReference>
<evidence type="ECO:0000313" key="9">
    <source>
        <dbReference type="EMBL" id="MBI4595226.1"/>
    </source>
</evidence>
<dbReference type="SUPFAM" id="SSF51366">
    <property type="entry name" value="Ribulose-phoshate binding barrel"/>
    <property type="match status" value="1"/>
</dbReference>
<protein>
    <recommendedName>
        <fullName evidence="7">Orotidine 5'-phosphate decarboxylase</fullName>
        <ecNumber evidence="7">4.1.1.23</ecNumber>
    </recommendedName>
    <alternativeName>
        <fullName evidence="7">OMP decarboxylase</fullName>
        <shortName evidence="7">OMPDCase</shortName>
        <shortName evidence="7">OMPdecase</shortName>
    </alternativeName>
</protein>
<dbReference type="InterPro" id="IPR011060">
    <property type="entry name" value="RibuloseP-bd_barrel"/>
</dbReference>
<sequence>MEHFCDRLISLIKIKGSHIVVGIDPQIDQIPQHILKAHQEKFGYTPRGFACGLLDFGKNIIDAVFPHTPAVKIQIAYYEYWGYWGIWAFQETAKYAKERGLLVIGDVKRADISSTAQTYAEGYLESEKHVSGLSLESREDASYFLDALTLNPYLGSDSLLPFLKLAHETGKGAFILVKTSNPSSAELQDLQTPNGKIYELMAEKVNSWGETSMGFKGYSSVGAVVGATYPKVAERLRALMPHTYFLVPGYGAQGAKGDDLAPFFNTDGLGAVVNSSRGIIFAYKQEPYRRQFEDKDFASAASLAAVKMKEEINAIVGLKGGSN</sequence>
<dbReference type="AlphaFoldDB" id="A0A933GKR1"/>
<dbReference type="GO" id="GO:0006207">
    <property type="term" value="P:'de novo' pyrimidine nucleobase biosynthetic process"/>
    <property type="evidence" value="ECO:0007669"/>
    <property type="project" value="InterPro"/>
</dbReference>
<dbReference type="CDD" id="cd04725">
    <property type="entry name" value="OMP_decarboxylase_like"/>
    <property type="match status" value="1"/>
</dbReference>
<evidence type="ECO:0000259" key="8">
    <source>
        <dbReference type="SMART" id="SM00934"/>
    </source>
</evidence>
<dbReference type="InterPro" id="IPR001754">
    <property type="entry name" value="OMPdeCOase_dom"/>
</dbReference>
<dbReference type="PANTHER" id="PTHR43375:SF1">
    <property type="entry name" value="OROTIDINE 5'-PHOSPHATE DECARBOXYLASE"/>
    <property type="match status" value="1"/>
</dbReference>
<evidence type="ECO:0000256" key="5">
    <source>
        <dbReference type="ARBA" id="ARBA00023239"/>
    </source>
</evidence>
<dbReference type="Pfam" id="PF00215">
    <property type="entry name" value="OMPdecase"/>
    <property type="match status" value="1"/>
</dbReference>
<reference evidence="9" key="1">
    <citation type="submission" date="2020-07" db="EMBL/GenBank/DDBJ databases">
        <title>Huge and variable diversity of episymbiotic CPR bacteria and DPANN archaea in groundwater ecosystems.</title>
        <authorList>
            <person name="He C.Y."/>
            <person name="Keren R."/>
            <person name="Whittaker M."/>
            <person name="Farag I.F."/>
            <person name="Doudna J."/>
            <person name="Cate J.H.D."/>
            <person name="Banfield J.F."/>
        </authorList>
    </citation>
    <scope>NUCLEOTIDE SEQUENCE</scope>
    <source>
        <strain evidence="9">NC_groundwater_1482_Ag_S-0.65um_47_24</strain>
    </source>
</reference>
<keyword evidence="3 7" id="KW-0210">Decarboxylase</keyword>
<gene>
    <name evidence="7 9" type="primary">pyrF</name>
    <name evidence="9" type="ORF">HY730_02485</name>
</gene>
<evidence type="ECO:0000256" key="7">
    <source>
        <dbReference type="HAMAP-Rule" id="MF_01215"/>
    </source>
</evidence>
<dbReference type="NCBIfam" id="TIGR02127">
    <property type="entry name" value="pyrF_sub2"/>
    <property type="match status" value="1"/>
</dbReference>
<dbReference type="Gene3D" id="3.20.20.70">
    <property type="entry name" value="Aldolase class I"/>
    <property type="match status" value="1"/>
</dbReference>
<keyword evidence="4 7" id="KW-0665">Pyrimidine biosynthesis</keyword>
<dbReference type="InterPro" id="IPR013785">
    <property type="entry name" value="Aldolase_TIM"/>
</dbReference>